<sequence>MVSKAIWAGCGIFRLFQNIPHLRGRKIRLQNRDSTLRRGGQTKRSESPALQQSEKYWTKLSKGILHLFPALPVISRTARLRLRVYSRWHVAGSSMLMSTGDKPEPLDGGPSGKRCEIAVRIISSTRSSKELKVSGGTWSTKNTSSGSKKWLMGPRTGSSGQAEMSPWSTGRARTVAGSETIEGSPMSDGTAASLFLLLCFREEGRA</sequence>
<reference evidence="2 3" key="1">
    <citation type="submission" date="2021-06" db="EMBL/GenBank/DDBJ databases">
        <title>Caerostris darwini draft genome.</title>
        <authorList>
            <person name="Kono N."/>
            <person name="Arakawa K."/>
        </authorList>
    </citation>
    <scope>NUCLEOTIDE SEQUENCE [LARGE SCALE GENOMIC DNA]</scope>
</reference>
<dbReference type="EMBL" id="BPLQ01012219">
    <property type="protein sequence ID" value="GIY63748.1"/>
    <property type="molecule type" value="Genomic_DNA"/>
</dbReference>
<evidence type="ECO:0000256" key="1">
    <source>
        <dbReference type="SAM" id="MobiDB-lite"/>
    </source>
</evidence>
<dbReference type="AlphaFoldDB" id="A0AAV4V125"/>
<feature type="compositionally biased region" description="Polar residues" evidence="1">
    <location>
        <begin position="136"/>
        <end position="147"/>
    </location>
</feature>
<evidence type="ECO:0000313" key="3">
    <source>
        <dbReference type="Proteomes" id="UP001054837"/>
    </source>
</evidence>
<gene>
    <name evidence="2" type="ORF">CDAR_612951</name>
</gene>
<evidence type="ECO:0000313" key="2">
    <source>
        <dbReference type="EMBL" id="GIY63748.1"/>
    </source>
</evidence>
<comment type="caution">
    <text evidence="2">The sequence shown here is derived from an EMBL/GenBank/DDBJ whole genome shotgun (WGS) entry which is preliminary data.</text>
</comment>
<name>A0AAV4V125_9ARAC</name>
<protein>
    <submittedName>
        <fullName evidence="2">Uncharacterized protein</fullName>
    </submittedName>
</protein>
<proteinExistence type="predicted"/>
<dbReference type="Proteomes" id="UP001054837">
    <property type="component" value="Unassembled WGS sequence"/>
</dbReference>
<accession>A0AAV4V125</accession>
<organism evidence="2 3">
    <name type="scientific">Caerostris darwini</name>
    <dbReference type="NCBI Taxonomy" id="1538125"/>
    <lineage>
        <taxon>Eukaryota</taxon>
        <taxon>Metazoa</taxon>
        <taxon>Ecdysozoa</taxon>
        <taxon>Arthropoda</taxon>
        <taxon>Chelicerata</taxon>
        <taxon>Arachnida</taxon>
        <taxon>Araneae</taxon>
        <taxon>Araneomorphae</taxon>
        <taxon>Entelegynae</taxon>
        <taxon>Araneoidea</taxon>
        <taxon>Araneidae</taxon>
        <taxon>Caerostris</taxon>
    </lineage>
</organism>
<keyword evidence="3" id="KW-1185">Reference proteome</keyword>
<feature type="region of interest" description="Disordered" evidence="1">
    <location>
        <begin position="132"/>
        <end position="171"/>
    </location>
</feature>
<feature type="region of interest" description="Disordered" evidence="1">
    <location>
        <begin position="30"/>
        <end position="50"/>
    </location>
</feature>
<feature type="compositionally biased region" description="Polar residues" evidence="1">
    <location>
        <begin position="156"/>
        <end position="168"/>
    </location>
</feature>